<organism evidence="2 3">
    <name type="scientific">Mobiluncus mulieris</name>
    <dbReference type="NCBI Taxonomy" id="2052"/>
    <lineage>
        <taxon>Bacteria</taxon>
        <taxon>Bacillati</taxon>
        <taxon>Actinomycetota</taxon>
        <taxon>Actinomycetes</taxon>
        <taxon>Actinomycetales</taxon>
        <taxon>Actinomycetaceae</taxon>
        <taxon>Mobiluncus</taxon>
    </lineage>
</organism>
<evidence type="ECO:0000313" key="3">
    <source>
        <dbReference type="Proteomes" id="UP000578252"/>
    </source>
</evidence>
<dbReference type="Pfam" id="PF01510">
    <property type="entry name" value="Amidase_2"/>
    <property type="match status" value="1"/>
</dbReference>
<gene>
    <name evidence="2" type="ORF">HHJ78_02585</name>
</gene>
<dbReference type="InterPro" id="IPR002502">
    <property type="entry name" value="Amidase_domain"/>
</dbReference>
<feature type="domain" description="N-acetylmuramoyl-L-alanine amidase" evidence="1">
    <location>
        <begin position="16"/>
        <end position="144"/>
    </location>
</feature>
<dbReference type="SMART" id="SM00644">
    <property type="entry name" value="Ami_2"/>
    <property type="match status" value="1"/>
</dbReference>
<dbReference type="InterPro" id="IPR036505">
    <property type="entry name" value="Amidase/PGRP_sf"/>
</dbReference>
<dbReference type="AlphaFoldDB" id="A0A7Y0Y3W6"/>
<evidence type="ECO:0000259" key="1">
    <source>
        <dbReference type="SMART" id="SM00644"/>
    </source>
</evidence>
<dbReference type="SUPFAM" id="SSF55846">
    <property type="entry name" value="N-acetylmuramoyl-L-alanine amidase-like"/>
    <property type="match status" value="1"/>
</dbReference>
<dbReference type="Proteomes" id="UP000578252">
    <property type="component" value="Unassembled WGS sequence"/>
</dbReference>
<evidence type="ECO:0000313" key="2">
    <source>
        <dbReference type="EMBL" id="NMW64442.1"/>
    </source>
</evidence>
<accession>A0A7Y0Y3W6</accession>
<sequence>MRDWNRLIADEQYWMAKHYTPGRAQRLRGIVLHHNAANLSLWGCWDVWQTREASAHYQVDVNGRIGQYVRDSDTACASLSANPWSIAIEHANNSFAPTWTISDATLDNGAHLVAALCLAYGLGEPRWGVNVFPHSRFGNTACPGAIAGAQRETYMKRARFWFQKMNNTTIDTNTDTTRKDTEMLLFVDGKWWFQTQGPFARGVRDTDLLQKLSAIMPTIEINSEQLRANWNVIENEDMARDLTKMPGRIRDLKDMHTGYAGMSETLRKTSLLQQIAENLGIEKRTA</sequence>
<comment type="caution">
    <text evidence="2">The sequence shown here is derived from an EMBL/GenBank/DDBJ whole genome shotgun (WGS) entry which is preliminary data.</text>
</comment>
<dbReference type="EMBL" id="JABCUR010000002">
    <property type="protein sequence ID" value="NMW64442.1"/>
    <property type="molecule type" value="Genomic_DNA"/>
</dbReference>
<reference evidence="2 3" key="1">
    <citation type="submission" date="2020-04" db="EMBL/GenBank/DDBJ databases">
        <title>Antimicrobial susceptibility and clonality of vaginal-derived multi-drug resistant Mobiluncus isolates in China.</title>
        <authorList>
            <person name="Zhang X."/>
        </authorList>
    </citation>
    <scope>NUCLEOTIDE SEQUENCE [LARGE SCALE GENOMIC DNA]</scope>
    <source>
        <strain evidence="2 3">13</strain>
    </source>
</reference>
<name>A0A7Y0Y3W6_9ACTO</name>
<dbReference type="GO" id="GO:0009253">
    <property type="term" value="P:peptidoglycan catabolic process"/>
    <property type="evidence" value="ECO:0007669"/>
    <property type="project" value="InterPro"/>
</dbReference>
<dbReference type="Gene3D" id="3.40.80.10">
    <property type="entry name" value="Peptidoglycan recognition protein-like"/>
    <property type="match status" value="1"/>
</dbReference>
<dbReference type="GO" id="GO:0008745">
    <property type="term" value="F:N-acetylmuramoyl-L-alanine amidase activity"/>
    <property type="evidence" value="ECO:0007669"/>
    <property type="project" value="InterPro"/>
</dbReference>
<dbReference type="CDD" id="cd06583">
    <property type="entry name" value="PGRP"/>
    <property type="match status" value="1"/>
</dbReference>
<proteinExistence type="predicted"/>
<protein>
    <submittedName>
        <fullName evidence="2">N-acetylmuramoyl-L-alanine amidase</fullName>
    </submittedName>
</protein>